<keyword evidence="13" id="KW-1185">Reference proteome</keyword>
<comment type="subcellular location">
    <subcellularLocation>
        <location evidence="1">Endoplasmic reticulum membrane</location>
        <topology evidence="1">Multi-pass membrane protein</topology>
    </subcellularLocation>
</comment>
<dbReference type="PIRSF" id="PIRSF005225">
    <property type="entry name" value="LAG1_LAC1"/>
    <property type="match status" value="1"/>
</dbReference>
<dbReference type="EMBL" id="DF836526">
    <property type="protein sequence ID" value="GAN09006.1"/>
    <property type="molecule type" value="Genomic_DNA"/>
</dbReference>
<sequence length="367" mass="43237">MNKLNPKDSLKARKKTTTTLQDLANYLAKRQIEIPLKVVGFILAGYFLRLPVFEHFIFISNQREDGRYEKSPWDVPFLFFYICVFTALRAATMDYVLFPLAKLVNVPKKKYQRFAEQSYSVFYYGIAFGFGVYVMYDSPWWFDTTYFWRDYPVTDYTKSFKYYYLVQFAYWLQQIFVLQIEAPRKDYKELVMHHINTLLLISLSYCCNFTRVGNAVFVCMDLPDTILALAKALNYCLPGIVCNTTFGIMVVSWLYTRVYLFGCIIWSTLTEPDLYVPQFVLHPPSGNWFPYFVKYIIAGLMIGLYFLILFWTLMIFKVIYRILTEPEAKDVRSDDEDETEYITSMEKIEGDHSTPKLTAKDIKAKTQ</sequence>
<evidence type="ECO:0000313" key="13">
    <source>
        <dbReference type="Proteomes" id="UP000053815"/>
    </source>
</evidence>
<dbReference type="SMART" id="SM00724">
    <property type="entry name" value="TLC"/>
    <property type="match status" value="1"/>
</dbReference>
<keyword evidence="5" id="KW-0256">Endoplasmic reticulum</keyword>
<comment type="similarity">
    <text evidence="2">Belongs to the sphingosine N-acyltransferase family.</text>
</comment>
<dbReference type="GO" id="GO:0050291">
    <property type="term" value="F:sphingosine N-acyltransferase activity"/>
    <property type="evidence" value="ECO:0007669"/>
    <property type="project" value="InterPro"/>
</dbReference>
<feature type="domain" description="TLC" evidence="11">
    <location>
        <begin position="109"/>
        <end position="324"/>
    </location>
</feature>
<proteinExistence type="inferred from homology"/>
<keyword evidence="8" id="KW-0325">Glycoprotein</keyword>
<feature type="transmembrane region" description="Helical" evidence="10">
    <location>
        <begin position="38"/>
        <end position="58"/>
    </location>
</feature>
<evidence type="ECO:0000256" key="5">
    <source>
        <dbReference type="ARBA" id="ARBA00022824"/>
    </source>
</evidence>
<dbReference type="GO" id="GO:0046513">
    <property type="term" value="P:ceramide biosynthetic process"/>
    <property type="evidence" value="ECO:0007669"/>
    <property type="project" value="InterPro"/>
</dbReference>
<dbReference type="Proteomes" id="UP000053815">
    <property type="component" value="Unassembled WGS sequence"/>
</dbReference>
<protein>
    <submittedName>
        <fullName evidence="12">Sphingosine N-acyltransferase lag1</fullName>
    </submittedName>
</protein>
<reference evidence="12" key="1">
    <citation type="submission" date="2014-09" db="EMBL/GenBank/DDBJ databases">
        <title>Draft genome sequence of an oleaginous Mucoromycotina fungus Mucor ambiguus NBRC6742.</title>
        <authorList>
            <person name="Takeda I."/>
            <person name="Yamane N."/>
            <person name="Morita T."/>
            <person name="Tamano K."/>
            <person name="Machida M."/>
            <person name="Baker S."/>
            <person name="Koike H."/>
        </authorList>
    </citation>
    <scope>NUCLEOTIDE SEQUENCE</scope>
    <source>
        <strain evidence="12">NBRC 6742</strain>
    </source>
</reference>
<dbReference type="PANTHER" id="PTHR12560:SF11">
    <property type="entry name" value="CERAMIDE SYNTHASE LAC1-RELATED"/>
    <property type="match status" value="1"/>
</dbReference>
<feature type="transmembrane region" description="Helical" evidence="10">
    <location>
        <begin position="121"/>
        <end position="142"/>
    </location>
</feature>
<dbReference type="InterPro" id="IPR016439">
    <property type="entry name" value="Lag1/Lac1-like"/>
</dbReference>
<keyword evidence="3 12" id="KW-0808">Transferase</keyword>
<name>A0A0C9ME75_9FUNG</name>
<dbReference type="InterPro" id="IPR006634">
    <property type="entry name" value="TLC-dom"/>
</dbReference>
<evidence type="ECO:0000259" key="11">
    <source>
        <dbReference type="PROSITE" id="PS50922"/>
    </source>
</evidence>
<dbReference type="AlphaFoldDB" id="A0A0C9ME75"/>
<feature type="transmembrane region" description="Helical" evidence="10">
    <location>
        <begin position="232"/>
        <end position="251"/>
    </location>
</feature>
<gene>
    <name evidence="12" type="ORF">MAM1_0237d08528</name>
</gene>
<keyword evidence="6 10" id="KW-1133">Transmembrane helix</keyword>
<dbReference type="STRING" id="91626.A0A0C9ME75"/>
<evidence type="ECO:0000256" key="1">
    <source>
        <dbReference type="ARBA" id="ARBA00004477"/>
    </source>
</evidence>
<evidence type="ECO:0000256" key="2">
    <source>
        <dbReference type="ARBA" id="ARBA00009808"/>
    </source>
</evidence>
<evidence type="ECO:0000256" key="10">
    <source>
        <dbReference type="SAM" id="Phobius"/>
    </source>
</evidence>
<evidence type="ECO:0000256" key="3">
    <source>
        <dbReference type="ARBA" id="ARBA00022679"/>
    </source>
</evidence>
<feature type="transmembrane region" description="Helical" evidence="10">
    <location>
        <begin position="78"/>
        <end position="100"/>
    </location>
</feature>
<evidence type="ECO:0000256" key="9">
    <source>
        <dbReference type="PROSITE-ProRule" id="PRU00205"/>
    </source>
</evidence>
<evidence type="ECO:0000313" key="12">
    <source>
        <dbReference type="EMBL" id="GAN09006.1"/>
    </source>
</evidence>
<keyword evidence="12" id="KW-0012">Acyltransferase</keyword>
<accession>A0A0C9ME75</accession>
<dbReference type="PANTHER" id="PTHR12560">
    <property type="entry name" value="LONGEVITY ASSURANCE FACTOR 1 LAG1"/>
    <property type="match status" value="1"/>
</dbReference>
<evidence type="ECO:0000256" key="4">
    <source>
        <dbReference type="ARBA" id="ARBA00022692"/>
    </source>
</evidence>
<keyword evidence="4 9" id="KW-0812">Transmembrane</keyword>
<dbReference type="OrthoDB" id="537032at2759"/>
<evidence type="ECO:0000256" key="7">
    <source>
        <dbReference type="ARBA" id="ARBA00023136"/>
    </source>
</evidence>
<organism evidence="12">
    <name type="scientific">Mucor ambiguus</name>
    <dbReference type="NCBI Taxonomy" id="91626"/>
    <lineage>
        <taxon>Eukaryota</taxon>
        <taxon>Fungi</taxon>
        <taxon>Fungi incertae sedis</taxon>
        <taxon>Mucoromycota</taxon>
        <taxon>Mucoromycotina</taxon>
        <taxon>Mucoromycetes</taxon>
        <taxon>Mucorales</taxon>
        <taxon>Mucorineae</taxon>
        <taxon>Mucoraceae</taxon>
        <taxon>Mucor</taxon>
    </lineage>
</organism>
<feature type="transmembrane region" description="Helical" evidence="10">
    <location>
        <begin position="190"/>
        <end position="212"/>
    </location>
</feature>
<feature type="transmembrane region" description="Helical" evidence="10">
    <location>
        <begin position="295"/>
        <end position="316"/>
    </location>
</feature>
<dbReference type="Pfam" id="PF03798">
    <property type="entry name" value="TRAM_LAG1_CLN8"/>
    <property type="match status" value="1"/>
</dbReference>
<keyword evidence="7 9" id="KW-0472">Membrane</keyword>
<evidence type="ECO:0000256" key="6">
    <source>
        <dbReference type="ARBA" id="ARBA00022989"/>
    </source>
</evidence>
<evidence type="ECO:0000256" key="8">
    <source>
        <dbReference type="ARBA" id="ARBA00023180"/>
    </source>
</evidence>
<dbReference type="GO" id="GO:0005789">
    <property type="term" value="C:endoplasmic reticulum membrane"/>
    <property type="evidence" value="ECO:0007669"/>
    <property type="project" value="UniProtKB-SubCell"/>
</dbReference>
<dbReference type="PROSITE" id="PS50922">
    <property type="entry name" value="TLC"/>
    <property type="match status" value="1"/>
</dbReference>